<organism evidence="1 2">
    <name type="scientific">Bacillus phage AR9</name>
    <dbReference type="NCBI Taxonomy" id="1815509"/>
    <lineage>
        <taxon>Viruses</taxon>
        <taxon>Duplodnaviria</taxon>
        <taxon>Heunggongvirae</taxon>
        <taxon>Uroviricota</taxon>
        <taxon>Caudoviricetes</taxon>
        <taxon>Takahashivirus</taxon>
        <taxon>Bacillus phage PBS1</taxon>
    </lineage>
</organism>
<evidence type="ECO:0000313" key="2">
    <source>
        <dbReference type="Proteomes" id="UP000202618"/>
    </source>
</evidence>
<protein>
    <submittedName>
        <fullName evidence="1">Zn finger protein</fullName>
    </submittedName>
</protein>
<reference evidence="1 2" key="1">
    <citation type="journal article" date="2016" name="Virology">
        <title>The genome of AR9, a giant transducing Bacillus phage encoding two multisubunit RNA polymerases.</title>
        <authorList>
            <person name="Lavysh D."/>
            <person name="Sokolova M."/>
            <person name="Minakhin L."/>
            <person name="Yakunina M."/>
            <person name="Artamonova T."/>
            <person name="Kozyavkin S."/>
            <person name="Makarova K.S."/>
            <person name="Koonin E.V."/>
            <person name="Severinov K."/>
        </authorList>
    </citation>
    <scope>NUCLEOTIDE SEQUENCE [LARGE SCALE GENOMIC DNA]</scope>
</reference>
<dbReference type="RefSeq" id="YP_009282989.1">
    <property type="nucleotide sequence ID" value="NC_031039.1"/>
</dbReference>
<accession>A0A172JHZ3</accession>
<dbReference type="KEGG" id="vg:29058803"/>
<dbReference type="GeneID" id="29058803"/>
<sequence>MANNYTGYTSEFGLLLYSNKKYNRKNVFKRLRCKHDVITRDRWVEAGFYPTDYSVYYCEKCGKIKNIKKWSGEKRKLKFGRIREI</sequence>
<dbReference type="EMBL" id="KU878088">
    <property type="protein sequence ID" value="AMS01169.1"/>
    <property type="molecule type" value="Genomic_DNA"/>
</dbReference>
<dbReference type="Proteomes" id="UP000202618">
    <property type="component" value="Segment"/>
</dbReference>
<gene>
    <name evidence="1" type="ORF">AR9_g085</name>
</gene>
<name>A0A172JHZ3_BPPB1</name>
<evidence type="ECO:0000313" key="1">
    <source>
        <dbReference type="EMBL" id="AMS01169.1"/>
    </source>
</evidence>
<proteinExistence type="predicted"/>